<evidence type="ECO:0000256" key="1">
    <source>
        <dbReference type="ARBA" id="ARBA00023054"/>
    </source>
</evidence>
<keyword evidence="1 2" id="KW-0175">Coiled coil</keyword>
<evidence type="ECO:0000313" key="4">
    <source>
        <dbReference type="EMBL" id="KAK3246924.1"/>
    </source>
</evidence>
<feature type="compositionally biased region" description="Gly residues" evidence="3">
    <location>
        <begin position="1"/>
        <end position="13"/>
    </location>
</feature>
<dbReference type="PANTHER" id="PTHR18962:SF0">
    <property type="entry name" value="COILED-COIL DOMAIN-CONTAINING PROTEIN 39"/>
    <property type="match status" value="1"/>
</dbReference>
<feature type="coiled-coil region" evidence="2">
    <location>
        <begin position="323"/>
        <end position="420"/>
    </location>
</feature>
<dbReference type="EMBL" id="LGRX02029366">
    <property type="protein sequence ID" value="KAK3246924.1"/>
    <property type="molecule type" value="Genomic_DNA"/>
</dbReference>
<dbReference type="GO" id="GO:0005930">
    <property type="term" value="C:axoneme"/>
    <property type="evidence" value="ECO:0007669"/>
    <property type="project" value="InterPro"/>
</dbReference>
<dbReference type="PANTHER" id="PTHR18962">
    <property type="entry name" value="COILED-COIL DOMAIN-CONTAINING PROTEIN 39"/>
    <property type="match status" value="1"/>
</dbReference>
<feature type="compositionally biased region" description="Polar residues" evidence="3">
    <location>
        <begin position="918"/>
        <end position="931"/>
    </location>
</feature>
<dbReference type="GO" id="GO:0003341">
    <property type="term" value="P:cilium movement"/>
    <property type="evidence" value="ECO:0007669"/>
    <property type="project" value="InterPro"/>
</dbReference>
<name>A0AAE0F0F4_9CHLO</name>
<dbReference type="GO" id="GO:0036159">
    <property type="term" value="P:inner dynein arm assembly"/>
    <property type="evidence" value="ECO:0007669"/>
    <property type="project" value="InterPro"/>
</dbReference>
<dbReference type="GO" id="GO:0060285">
    <property type="term" value="P:cilium-dependent cell motility"/>
    <property type="evidence" value="ECO:0007669"/>
    <property type="project" value="TreeGrafter"/>
</dbReference>
<dbReference type="InterPro" id="IPR033290">
    <property type="entry name" value="CCDC39"/>
</dbReference>
<evidence type="ECO:0000256" key="3">
    <source>
        <dbReference type="SAM" id="MobiDB-lite"/>
    </source>
</evidence>
<evidence type="ECO:0000313" key="5">
    <source>
        <dbReference type="Proteomes" id="UP001190700"/>
    </source>
</evidence>
<feature type="region of interest" description="Disordered" evidence="3">
    <location>
        <begin position="1"/>
        <end position="41"/>
    </location>
</feature>
<comment type="caution">
    <text evidence="4">The sequence shown here is derived from an EMBL/GenBank/DDBJ whole genome shotgun (WGS) entry which is preliminary data.</text>
</comment>
<feature type="compositionally biased region" description="Low complexity" evidence="3">
    <location>
        <begin position="886"/>
        <end position="917"/>
    </location>
</feature>
<feature type="coiled-coil region" evidence="2">
    <location>
        <begin position="640"/>
        <end position="838"/>
    </location>
</feature>
<proteinExistence type="predicted"/>
<accession>A0AAE0F0F4</accession>
<feature type="compositionally biased region" description="Acidic residues" evidence="3">
    <location>
        <begin position="14"/>
        <end position="30"/>
    </location>
</feature>
<sequence length="931" mass="107317">MAENGGGGPGGDPEGNDFENDSTVSGEEDGTSSFLPPFANEDNKHLDRVIKAEEKQLEAVEAALEENRDRINIMEEHLRNVQQELVYTQSRVDTKNKEIESEDHLKQINERELGRIRKDMEALDREGVELQDKLNSIQNNIYRGNEKMDQFKLLMNWNQEELEQWALASRQKEEDNLALEKYQRADEARVKELNLHIEKLTKKVNRKKTELETEVTDTQAAQIQLDKTAEDFRTLHNERQELVKQWEEAVEAMKRRDAAIQAASERFAQKKMEIRHKQGQLDEKAKFLEQEKANNKEVDARIQLADRGLSKLRAQYTHENHGLSEMQDEADVLRNTLSKLANDLAVQRGNNATLRSDVEEKKRKLEATRKRYTQVEIKLREELGNLDTMEKKTNELHKLHSQEEDRLKAHQKEVSDLKEMMFKNSQELFTLRTKERDLIAEIAGGQSQNKNLTHKITQLDAQVVRQQEMLYNAEFQIQQLERKVARAAGERSDEEKRLLNTKIDALTLQLEEKTAEHTMLATSVKRAEDDLNSARRKNSEFNHESGMLRSKIAELSLESETVMRSVKAAIRDKEEQMVAHDVLKLEVKRLRDLLNLRADEVFGLENRKYQLQMSMEERKNEIEVHRGVLQAQLKSMTEDLHRATLELKERQLRVQKLQSKYEVLIGRVQPEEGEEERSQAYYVIKAAQEREDLQRQGDALDAQIRKAEAEVRALEATLGKLNDKNTMYRTSFKPVGDKERLDQRAQLREKLDRAYDRMKFKRNEERSLQHDLEQIDSRLTNMQQEEHTLSKGVEELQHRSGAAESDLQDQLNKAARAKRKMNKLRNELRGRLGAAESEETVEELDFGLMESKEMNRFLLAELRNVAASEPIVAARLEAAGIKLPSDRSAPPSRAASVASSRRSSGGSISSDGSNKSGTIPTRQVQFSGLRG</sequence>
<feature type="coiled-coil region" evidence="2">
    <location>
        <begin position="463"/>
        <end position="544"/>
    </location>
</feature>
<dbReference type="Pfam" id="PF24161">
    <property type="entry name" value="CCDC39"/>
    <property type="match status" value="1"/>
</dbReference>
<gene>
    <name evidence="4" type="ORF">CYMTET_43559</name>
</gene>
<feature type="region of interest" description="Disordered" evidence="3">
    <location>
        <begin position="882"/>
        <end position="931"/>
    </location>
</feature>
<feature type="coiled-coil region" evidence="2">
    <location>
        <begin position="43"/>
        <end position="140"/>
    </location>
</feature>
<dbReference type="Proteomes" id="UP001190700">
    <property type="component" value="Unassembled WGS sequence"/>
</dbReference>
<evidence type="ECO:0000256" key="2">
    <source>
        <dbReference type="SAM" id="Coils"/>
    </source>
</evidence>
<protein>
    <submittedName>
        <fullName evidence="4">Coiled-coil domain-containing protein 39</fullName>
    </submittedName>
</protein>
<reference evidence="4 5" key="1">
    <citation type="journal article" date="2015" name="Genome Biol. Evol.">
        <title>Comparative Genomics of a Bacterivorous Green Alga Reveals Evolutionary Causalities and Consequences of Phago-Mixotrophic Mode of Nutrition.</title>
        <authorList>
            <person name="Burns J.A."/>
            <person name="Paasch A."/>
            <person name="Narechania A."/>
            <person name="Kim E."/>
        </authorList>
    </citation>
    <scope>NUCLEOTIDE SEQUENCE [LARGE SCALE GENOMIC DNA]</scope>
    <source>
        <strain evidence="4 5">PLY_AMNH</strain>
    </source>
</reference>
<organism evidence="4 5">
    <name type="scientific">Cymbomonas tetramitiformis</name>
    <dbReference type="NCBI Taxonomy" id="36881"/>
    <lineage>
        <taxon>Eukaryota</taxon>
        <taxon>Viridiplantae</taxon>
        <taxon>Chlorophyta</taxon>
        <taxon>Pyramimonadophyceae</taxon>
        <taxon>Pyramimonadales</taxon>
        <taxon>Pyramimonadaceae</taxon>
        <taxon>Cymbomonas</taxon>
    </lineage>
</organism>
<keyword evidence="5" id="KW-1185">Reference proteome</keyword>
<feature type="coiled-coil region" evidence="2">
    <location>
        <begin position="190"/>
        <end position="256"/>
    </location>
</feature>
<dbReference type="AlphaFoldDB" id="A0AAE0F0F4"/>